<keyword evidence="3" id="KW-0249">Electron transport</keyword>
<keyword evidence="3" id="KW-0813">Transport</keyword>
<dbReference type="Pfam" id="PF00258">
    <property type="entry name" value="Flavodoxin_1"/>
    <property type="match status" value="1"/>
</dbReference>
<dbReference type="PANTHER" id="PTHR19384">
    <property type="entry name" value="NITRIC OXIDE SYNTHASE-RELATED"/>
    <property type="match status" value="1"/>
</dbReference>
<dbReference type="InterPro" id="IPR001094">
    <property type="entry name" value="Flavdoxin-like"/>
</dbReference>
<dbReference type="PRINTS" id="PR00369">
    <property type="entry name" value="FLAVODOXIN"/>
</dbReference>
<reference evidence="5" key="2">
    <citation type="submission" date="2020-09" db="EMBL/GenBank/DDBJ databases">
        <authorList>
            <person name="Sun Q."/>
            <person name="Zhou Y."/>
        </authorList>
    </citation>
    <scope>NUCLEOTIDE SEQUENCE</scope>
    <source>
        <strain evidence="5">CGMCC 1.15095</strain>
    </source>
</reference>
<dbReference type="GO" id="GO:0016491">
    <property type="term" value="F:oxidoreductase activity"/>
    <property type="evidence" value="ECO:0007669"/>
    <property type="project" value="TreeGrafter"/>
</dbReference>
<dbReference type="SUPFAM" id="SSF52218">
    <property type="entry name" value="Flavoproteins"/>
    <property type="match status" value="1"/>
</dbReference>
<evidence type="ECO:0000256" key="3">
    <source>
        <dbReference type="ARBA" id="ARBA00022982"/>
    </source>
</evidence>
<evidence type="ECO:0000256" key="1">
    <source>
        <dbReference type="ARBA" id="ARBA00022630"/>
    </source>
</evidence>
<dbReference type="GO" id="GO:0010181">
    <property type="term" value="F:FMN binding"/>
    <property type="evidence" value="ECO:0007669"/>
    <property type="project" value="InterPro"/>
</dbReference>
<dbReference type="PROSITE" id="PS50902">
    <property type="entry name" value="FLAVODOXIN_LIKE"/>
    <property type="match status" value="1"/>
</dbReference>
<name>A0A916X4Q6_9SPHN</name>
<comment type="caution">
    <text evidence="5">The sequence shown here is derived from an EMBL/GenBank/DDBJ whole genome shotgun (WGS) entry which is preliminary data.</text>
</comment>
<reference evidence="5" key="1">
    <citation type="journal article" date="2014" name="Int. J. Syst. Evol. Microbiol.">
        <title>Complete genome sequence of Corynebacterium casei LMG S-19264T (=DSM 44701T), isolated from a smear-ripened cheese.</title>
        <authorList>
            <consortium name="US DOE Joint Genome Institute (JGI-PGF)"/>
            <person name="Walter F."/>
            <person name="Albersmeier A."/>
            <person name="Kalinowski J."/>
            <person name="Ruckert C."/>
        </authorList>
    </citation>
    <scope>NUCLEOTIDE SEQUENCE</scope>
    <source>
        <strain evidence="5">CGMCC 1.15095</strain>
    </source>
</reference>
<dbReference type="Proteomes" id="UP000608154">
    <property type="component" value="Unassembled WGS sequence"/>
</dbReference>
<dbReference type="RefSeq" id="WP_188769390.1">
    <property type="nucleotide sequence ID" value="NZ_BMHK01000005.1"/>
</dbReference>
<protein>
    <submittedName>
        <fullName evidence="5">Sulfite reductase</fullName>
    </submittedName>
</protein>
<organism evidence="5 6">
    <name type="scientific">Novosphingobium endophyticum</name>
    <dbReference type="NCBI Taxonomy" id="1955250"/>
    <lineage>
        <taxon>Bacteria</taxon>
        <taxon>Pseudomonadati</taxon>
        <taxon>Pseudomonadota</taxon>
        <taxon>Alphaproteobacteria</taxon>
        <taxon>Sphingomonadales</taxon>
        <taxon>Sphingomonadaceae</taxon>
        <taxon>Novosphingobium</taxon>
    </lineage>
</organism>
<accession>A0A916X4Q6</accession>
<dbReference type="AlphaFoldDB" id="A0A916X4Q6"/>
<dbReference type="InterPro" id="IPR029039">
    <property type="entry name" value="Flavoprotein-like_sf"/>
</dbReference>
<dbReference type="GO" id="GO:0050660">
    <property type="term" value="F:flavin adenine dinucleotide binding"/>
    <property type="evidence" value="ECO:0007669"/>
    <property type="project" value="TreeGrafter"/>
</dbReference>
<keyword evidence="2" id="KW-0288">FMN</keyword>
<sequence length="157" mass="16552">MSSNNPSIGIFVATITGLADICGEEIEDALANAGLASERHMMDCMGASDLDPFDLLVIVSSTYGHGDIPDNGQALYGDLENGADLSGKKYVLFALGDRTYADTFCAAGDRWATALDTCGATRIVDIQRHDASSGTLAEDVAGEWAASWIDRIKEGAE</sequence>
<dbReference type="Gene3D" id="3.40.50.360">
    <property type="match status" value="1"/>
</dbReference>
<keyword evidence="6" id="KW-1185">Reference proteome</keyword>
<gene>
    <name evidence="5" type="ORF">GCM10011494_11530</name>
</gene>
<feature type="domain" description="Flavodoxin-like" evidence="4">
    <location>
        <begin position="8"/>
        <end position="149"/>
    </location>
</feature>
<evidence type="ECO:0000256" key="2">
    <source>
        <dbReference type="ARBA" id="ARBA00022643"/>
    </source>
</evidence>
<proteinExistence type="predicted"/>
<dbReference type="GO" id="GO:0005829">
    <property type="term" value="C:cytosol"/>
    <property type="evidence" value="ECO:0007669"/>
    <property type="project" value="TreeGrafter"/>
</dbReference>
<evidence type="ECO:0000313" key="5">
    <source>
        <dbReference type="EMBL" id="GGB94737.1"/>
    </source>
</evidence>
<evidence type="ECO:0000313" key="6">
    <source>
        <dbReference type="Proteomes" id="UP000608154"/>
    </source>
</evidence>
<dbReference type="EMBL" id="BMHK01000005">
    <property type="protein sequence ID" value="GGB94737.1"/>
    <property type="molecule type" value="Genomic_DNA"/>
</dbReference>
<evidence type="ECO:0000259" key="4">
    <source>
        <dbReference type="PROSITE" id="PS50902"/>
    </source>
</evidence>
<keyword evidence="1" id="KW-0285">Flavoprotein</keyword>
<dbReference type="InterPro" id="IPR008254">
    <property type="entry name" value="Flavodoxin/NO_synth"/>
</dbReference>